<dbReference type="EMBL" id="PHFL01000060">
    <property type="protein sequence ID" value="RFM23720.1"/>
    <property type="molecule type" value="Genomic_DNA"/>
</dbReference>
<accession>A0A395LYW2</accession>
<keyword evidence="1" id="KW-1133">Transmembrane helix</keyword>
<keyword evidence="1" id="KW-0472">Membrane</keyword>
<protein>
    <submittedName>
        <fullName evidence="2">Uncharacterized protein</fullName>
    </submittedName>
</protein>
<gene>
    <name evidence="2" type="ORF">D0433_10120</name>
</gene>
<keyword evidence="1" id="KW-0812">Transmembrane</keyword>
<dbReference type="InterPro" id="IPR046487">
    <property type="entry name" value="DUF6580"/>
</dbReference>
<evidence type="ECO:0000313" key="3">
    <source>
        <dbReference type="Proteomes" id="UP000266389"/>
    </source>
</evidence>
<dbReference type="AlphaFoldDB" id="A0A395LYW2"/>
<feature type="transmembrane region" description="Helical" evidence="1">
    <location>
        <begin position="73"/>
        <end position="91"/>
    </location>
</feature>
<feature type="transmembrane region" description="Helical" evidence="1">
    <location>
        <begin position="100"/>
        <end position="127"/>
    </location>
</feature>
<dbReference type="Pfam" id="PF20221">
    <property type="entry name" value="DUF6580"/>
    <property type="match status" value="1"/>
</dbReference>
<name>A0A395LYW2_9BACT</name>
<sequence length="174" mass="19207">MESILVFLGALSRLIPHPPNFTAISAVALYGASKIPDKKRALLVPLLAMLLSDAIMEGMYRMGIWAFPGFHSGMWYVYGAFAVVAMIGFWIRSQFSYGRLAIGTLCASVSFFMITNFGVWLSGWYGYTVEGLVACYVAAIPFFRNQAIGDVLFVALFFGGDYVLRQVALKRQSA</sequence>
<organism evidence="2 3">
    <name type="scientific">Candidatus Thermochlorobacter aerophilus</name>
    <dbReference type="NCBI Taxonomy" id="1868324"/>
    <lineage>
        <taxon>Bacteria</taxon>
        <taxon>Pseudomonadati</taxon>
        <taxon>Chlorobiota</taxon>
        <taxon>Chlorobiia</taxon>
        <taxon>Chlorobiales</taxon>
        <taxon>Candidatus Thermochlorobacteriaceae</taxon>
        <taxon>Candidatus Thermochlorobacter</taxon>
    </lineage>
</organism>
<feature type="transmembrane region" description="Helical" evidence="1">
    <location>
        <begin position="147"/>
        <end position="164"/>
    </location>
</feature>
<feature type="transmembrane region" description="Helical" evidence="1">
    <location>
        <begin position="42"/>
        <end position="67"/>
    </location>
</feature>
<proteinExistence type="predicted"/>
<evidence type="ECO:0000313" key="2">
    <source>
        <dbReference type="EMBL" id="RFM23720.1"/>
    </source>
</evidence>
<comment type="caution">
    <text evidence="2">The sequence shown here is derived from an EMBL/GenBank/DDBJ whole genome shotgun (WGS) entry which is preliminary data.</text>
</comment>
<evidence type="ECO:0000256" key="1">
    <source>
        <dbReference type="SAM" id="Phobius"/>
    </source>
</evidence>
<dbReference type="Proteomes" id="UP000266389">
    <property type="component" value="Unassembled WGS sequence"/>
</dbReference>
<reference evidence="2 3" key="1">
    <citation type="journal article" date="2011" name="ISME J.">
        <title>Community ecology of hot spring cyanobacterial mats: predominant populations and their functional potential.</title>
        <authorList>
            <person name="Klatt C.G."/>
            <person name="Wood J.M."/>
            <person name="Rusch D.B."/>
            <person name="Bateson M.M."/>
            <person name="Hamamura N."/>
            <person name="Heidelberg J.F."/>
            <person name="Grossman A.R."/>
            <person name="Bhaya D."/>
            <person name="Cohan F.M."/>
            <person name="Kuhl M."/>
            <person name="Bryant D.A."/>
            <person name="Ward D.M."/>
        </authorList>
    </citation>
    <scope>NUCLEOTIDE SEQUENCE [LARGE SCALE GENOMIC DNA]</scope>
    <source>
        <strain evidence="2">OS</strain>
    </source>
</reference>